<reference evidence="2" key="1">
    <citation type="submission" date="2003-08" db="EMBL/GenBank/DDBJ databases">
        <authorList>
            <person name="Birren B."/>
            <person name="Nusbaum C."/>
            <person name="Abebe A."/>
            <person name="Abouelleil A."/>
            <person name="Adekoya E."/>
            <person name="Ait-zahra M."/>
            <person name="Allen N."/>
            <person name="Allen T."/>
            <person name="An P."/>
            <person name="Anderson M."/>
            <person name="Anderson S."/>
            <person name="Arachchi H."/>
            <person name="Armbruster J."/>
            <person name="Bachantsang P."/>
            <person name="Baldwin J."/>
            <person name="Barry A."/>
            <person name="Bayul T."/>
            <person name="Blitshsteyn B."/>
            <person name="Bloom T."/>
            <person name="Blye J."/>
            <person name="Boguslavskiy L."/>
            <person name="Borowsky M."/>
            <person name="Boukhgalter B."/>
            <person name="Brunache A."/>
            <person name="Butler J."/>
            <person name="Calixte N."/>
            <person name="Calvo S."/>
            <person name="Camarata J."/>
            <person name="Campo K."/>
            <person name="Chang J."/>
            <person name="Cheshatsang Y."/>
            <person name="Citroen M."/>
            <person name="Collymore A."/>
            <person name="Considine T."/>
            <person name="Cook A."/>
            <person name="Cooke P."/>
            <person name="Corum B."/>
            <person name="Cuomo C."/>
            <person name="David R."/>
            <person name="Dawoe T."/>
            <person name="Degray S."/>
            <person name="Dodge S."/>
            <person name="Dooley K."/>
            <person name="Dorje P."/>
            <person name="Dorjee K."/>
            <person name="Dorris L."/>
            <person name="Duffey N."/>
            <person name="Dupes A."/>
            <person name="Elkins T."/>
            <person name="Engels R."/>
            <person name="Erickson J."/>
            <person name="Farina A."/>
            <person name="Faro S."/>
            <person name="Ferreira P."/>
            <person name="Fischer H."/>
            <person name="Fitzgerald M."/>
            <person name="Foley K."/>
            <person name="Gage D."/>
            <person name="Galagan J."/>
            <person name="Gearin G."/>
            <person name="Gnerre S."/>
            <person name="Gnirke A."/>
            <person name="Goyette A."/>
            <person name="Graham J."/>
            <person name="Grandbois E."/>
            <person name="Gyaltsen K."/>
            <person name="Hafez N."/>
            <person name="Hagopian D."/>
            <person name="Hagos B."/>
            <person name="Hall J."/>
            <person name="Hatcher B."/>
            <person name="Heller A."/>
            <person name="Higgins H."/>
            <person name="Honan T."/>
            <person name="Horn A."/>
            <person name="Houde N."/>
            <person name="Hughes L."/>
            <person name="Hulme W."/>
            <person name="Husby E."/>
            <person name="Iliev I."/>
            <person name="Jaffe D."/>
            <person name="Jones C."/>
            <person name="Kamal M."/>
            <person name="Kamat A."/>
            <person name="Kamvysselis M."/>
            <person name="Karlsson E."/>
            <person name="Kells C."/>
            <person name="Kieu A."/>
            <person name="Kisner P."/>
            <person name="Kodira C."/>
            <person name="Kulbokas E."/>
            <person name="Labutti K."/>
            <person name="Lama D."/>
            <person name="Landers T."/>
            <person name="Leger J."/>
            <person name="Levine S."/>
            <person name="Lewis D."/>
            <person name="Lewis T."/>
            <person name="Lindblad-toh K."/>
            <person name="Liu X."/>
            <person name="Lokyitsang T."/>
            <person name="Lokyitsang Y."/>
            <person name="Lucien O."/>
            <person name="Lui A."/>
            <person name="Ma L.J."/>
            <person name="Mabbitt R."/>
            <person name="Macdonald J."/>
            <person name="Maclean C."/>
            <person name="Major J."/>
            <person name="Manning J."/>
            <person name="Marabella R."/>
            <person name="Maru K."/>
            <person name="Matthews C."/>
            <person name="Mauceli E."/>
            <person name="Mccarthy M."/>
            <person name="Mcdonough S."/>
            <person name="Mcghee T."/>
            <person name="Meldrim J."/>
            <person name="Meneus L."/>
            <person name="Mesirov J."/>
            <person name="Mihalev A."/>
            <person name="Mihova T."/>
            <person name="Mikkelsen T."/>
            <person name="Mlenga V."/>
            <person name="Moru K."/>
            <person name="Mozes J."/>
            <person name="Mulrain L."/>
            <person name="Munson G."/>
            <person name="Naylor J."/>
            <person name="Newes C."/>
            <person name="Nguyen C."/>
            <person name="Nguyen N."/>
            <person name="Nguyen T."/>
            <person name="Nicol R."/>
            <person name="Nielsen C."/>
            <person name="Nizzari M."/>
            <person name="Norbu C."/>
            <person name="Norbu N."/>
            <person name="O'donnell P."/>
            <person name="Okoawo O."/>
            <person name="O'leary S."/>
            <person name="Omotosho B."/>
            <person name="O'neill K."/>
            <person name="Osman S."/>
            <person name="Parker S."/>
            <person name="Perrin D."/>
            <person name="Phunkhang P."/>
            <person name="Piqani B."/>
            <person name="Purcell S."/>
            <person name="Rachupka T."/>
            <person name="Ramasamy U."/>
            <person name="Rameau R."/>
            <person name="Ray V."/>
            <person name="Raymond C."/>
            <person name="Retta R."/>
            <person name="Richardson S."/>
            <person name="Rise C."/>
            <person name="Rodriguez J."/>
            <person name="Rogers J."/>
            <person name="Rogov P."/>
            <person name="Rutman M."/>
            <person name="Schupbach R."/>
            <person name="Seaman C."/>
            <person name="Settipalli S."/>
            <person name="Sharpe T."/>
            <person name="Sheridan J."/>
            <person name="Sherpa N."/>
            <person name="Shi J."/>
            <person name="Smirnov S."/>
            <person name="Smith C."/>
            <person name="Sougnez C."/>
            <person name="Spencer B."/>
            <person name="Stalker J."/>
            <person name="Stange-thomann N."/>
            <person name="Stavropoulos S."/>
            <person name="Stetson K."/>
            <person name="Stone C."/>
            <person name="Stone S."/>
            <person name="Stubbs M."/>
            <person name="Talamas J."/>
            <person name="Tchuinga P."/>
            <person name="Tenzing P."/>
            <person name="Tesfaye S."/>
            <person name="Theodore J."/>
            <person name="Thoulutsang Y."/>
            <person name="Topham K."/>
            <person name="Towey S."/>
            <person name="Tsamla T."/>
            <person name="Tsomo N."/>
            <person name="Vallee D."/>
            <person name="Vassiliev H."/>
            <person name="Venkataraman V."/>
            <person name="Vinson J."/>
            <person name="Vo A."/>
            <person name="Wade C."/>
            <person name="Wang S."/>
            <person name="Wangchuk T."/>
            <person name="Wangdi T."/>
            <person name="Whittaker C."/>
            <person name="Wilkinson J."/>
            <person name="Wu Y."/>
            <person name="Wyman D."/>
            <person name="Yadav S."/>
            <person name="Yang S."/>
            <person name="Yang X."/>
            <person name="Yeager S."/>
            <person name="Yee E."/>
            <person name="Young G."/>
            <person name="Zainoun J."/>
            <person name="Zembeck L."/>
            <person name="Zimmer A."/>
            <person name="Zody M."/>
            <person name="Lander E."/>
        </authorList>
    </citation>
    <scope>NUCLEOTIDE SEQUENCE [LARGE SCALE GENOMIC DNA]</scope>
</reference>
<protein>
    <submittedName>
        <fullName evidence="1">Uncharacterized protein</fullName>
    </submittedName>
</protein>
<reference evidence="1" key="3">
    <citation type="submission" date="2025-09" db="UniProtKB">
        <authorList>
            <consortium name="Ensembl"/>
        </authorList>
    </citation>
    <scope>IDENTIFICATION</scope>
</reference>
<dbReference type="Ensembl" id="ENSCSAVT00000011794.1">
    <property type="protein sequence ID" value="ENSCSAVP00000011658.1"/>
    <property type="gene ID" value="ENSCSAVG00000006831.1"/>
</dbReference>
<dbReference type="SUPFAM" id="SSF54593">
    <property type="entry name" value="Glyoxalase/Bleomycin resistance protein/Dihydroxybiphenyl dioxygenase"/>
    <property type="match status" value="1"/>
</dbReference>
<keyword evidence="2" id="KW-1185">Reference proteome</keyword>
<reference evidence="1" key="2">
    <citation type="submission" date="2025-08" db="UniProtKB">
        <authorList>
            <consortium name="Ensembl"/>
        </authorList>
    </citation>
    <scope>IDENTIFICATION</scope>
</reference>
<dbReference type="PANTHER" id="PTHR11959:SF10">
    <property type="entry name" value="4-HYDROXYPHENYLPYRUVATE DIOXYGENASE-LIKE PROTEIN"/>
    <property type="match status" value="1"/>
</dbReference>
<accession>H2Z246</accession>
<dbReference type="Gene3D" id="3.10.180.10">
    <property type="entry name" value="2,3-Dihydroxybiphenyl 1,2-Dioxygenase, domain 1"/>
    <property type="match status" value="1"/>
</dbReference>
<dbReference type="HOGENOM" id="CLU_104865_0_0_1"/>
<name>H2Z246_CIOSA</name>
<evidence type="ECO:0000313" key="2">
    <source>
        <dbReference type="Proteomes" id="UP000007875"/>
    </source>
</evidence>
<dbReference type="GO" id="GO:0003868">
    <property type="term" value="F:4-hydroxyphenylpyruvate dioxygenase activity"/>
    <property type="evidence" value="ECO:0007669"/>
    <property type="project" value="InterPro"/>
</dbReference>
<dbReference type="AlphaFoldDB" id="H2Z246"/>
<organism evidence="1 2">
    <name type="scientific">Ciona savignyi</name>
    <name type="common">Pacific transparent sea squirt</name>
    <dbReference type="NCBI Taxonomy" id="51511"/>
    <lineage>
        <taxon>Eukaryota</taxon>
        <taxon>Metazoa</taxon>
        <taxon>Chordata</taxon>
        <taxon>Tunicata</taxon>
        <taxon>Ascidiacea</taxon>
        <taxon>Phlebobranchia</taxon>
        <taxon>Cionidae</taxon>
        <taxon>Ciona</taxon>
    </lineage>
</organism>
<dbReference type="GeneTree" id="ENSGT00530000063474"/>
<dbReference type="InterPro" id="IPR029068">
    <property type="entry name" value="Glyas_Bleomycin-R_OHBP_Dase"/>
</dbReference>
<proteinExistence type="predicted"/>
<evidence type="ECO:0000313" key="1">
    <source>
        <dbReference type="Ensembl" id="ENSCSAVP00000011658.1"/>
    </source>
</evidence>
<dbReference type="InterPro" id="IPR005956">
    <property type="entry name" value="4OHPhenylPyrv_dOase"/>
</dbReference>
<sequence length="180" mass="20515">MFHNVHHVRFCVKNVEKFSTFLIIQLNFKKYAIPKVSGCTLRSKTVVLRHAEVIFIIDEWKKGPEPCCQDIFCHRNNNYPVDTACDVCLQTTDIAFILQKSRSRENENSPVETNFVKDEDGVVHYAIIKSPVGNLQHTLLNLSNYSGDFLPGFTVIKTWNADSNPNFVTAIDHIAFALNL</sequence>
<dbReference type="Proteomes" id="UP000007875">
    <property type="component" value="Unassembled WGS sequence"/>
</dbReference>
<dbReference type="PANTHER" id="PTHR11959">
    <property type="entry name" value="4-HYDROXYPHENYLPYRUVATE DIOXYGENASE"/>
    <property type="match status" value="1"/>
</dbReference>
<dbReference type="GO" id="GO:0009072">
    <property type="term" value="P:aromatic amino acid metabolic process"/>
    <property type="evidence" value="ECO:0007669"/>
    <property type="project" value="InterPro"/>
</dbReference>